<dbReference type="KEGG" id="vg:14477363"/>
<evidence type="ECO:0000313" key="2">
    <source>
        <dbReference type="Proteomes" id="UP000011137"/>
    </source>
</evidence>
<reference evidence="1 2" key="1">
    <citation type="journal article" date="2013" name="J. Virol.">
        <title>Insights into head-tailed viruses infecting extremely halophilic archaea.</title>
        <authorList>
            <person name="Pietila M.K."/>
            <person name="Laurinmaki P."/>
            <person name="Russell D.A."/>
            <person name="Ko C.C."/>
            <person name="Jacobs-Sera D."/>
            <person name="Butcher S.J."/>
            <person name="Bamford D.H."/>
            <person name="Hendrix R.W."/>
        </authorList>
    </citation>
    <scope>NUCLEOTIDE SEQUENCE [LARGE SCALE GENOMIC DNA]</scope>
</reference>
<protein>
    <submittedName>
        <fullName evidence="1">Uncharacterized protein</fullName>
    </submittedName>
</protein>
<sequence>MTKTVNIEETEYMGAVTTRFVEVDITNYDDEGDGDGEEFVPADVSMRRFQAVIPEVKDGTGVVASYDESAGSIRLYAQANDGTGTTDDNLTEVPSNSTEGATLTVICMGR</sequence>
<dbReference type="GeneID" id="14477363"/>
<keyword evidence="2" id="KW-1185">Reference proteome</keyword>
<dbReference type="RefSeq" id="YP_007379027.1">
    <property type="nucleotide sequence ID" value="NC_020158.1"/>
</dbReference>
<dbReference type="OrthoDB" id="26149at10239"/>
<name>L7TI22_9CAUD</name>
<gene>
    <name evidence="1" type="primary">122</name>
    <name evidence="1" type="ORF">HVTV1_122</name>
</gene>
<dbReference type="EMBL" id="KC117377">
    <property type="protein sequence ID" value="AGC34491.1"/>
    <property type="molecule type" value="Genomic_DNA"/>
</dbReference>
<evidence type="ECO:0000313" key="1">
    <source>
        <dbReference type="EMBL" id="AGC34491.1"/>
    </source>
</evidence>
<organism evidence="1 2">
    <name type="scientific">Haloarcula vallismortis tailed virus 1</name>
    <dbReference type="NCBI Taxonomy" id="1262528"/>
    <lineage>
        <taxon>Viruses</taxon>
        <taxon>Duplodnaviria</taxon>
        <taxon>Heunggongvirae</taxon>
        <taxon>Uroviricota</taxon>
        <taxon>Caudoviricetes</taxon>
        <taxon>Thumleimavirales</taxon>
        <taxon>Druskaviridae</taxon>
        <taxon>Tredecimvirus</taxon>
        <taxon>Tredecimvirus thailandense</taxon>
        <taxon>Tredecimvirus HVTV1</taxon>
    </lineage>
</organism>
<dbReference type="Proteomes" id="UP000011137">
    <property type="component" value="Segment"/>
</dbReference>
<accession>L7TI22</accession>
<proteinExistence type="predicted"/>